<protein>
    <submittedName>
        <fullName evidence="1">Uncharacterized protein</fullName>
    </submittedName>
</protein>
<keyword evidence="2" id="KW-1185">Reference proteome</keyword>
<accession>A0ABZ2N4Z3</accession>
<evidence type="ECO:0000313" key="2">
    <source>
        <dbReference type="Proteomes" id="UP001387364"/>
    </source>
</evidence>
<gene>
    <name evidence="1" type="ORF">WDJ61_14985</name>
</gene>
<name>A0ABZ2N4Z3_9BACI</name>
<sequence length="77" mass="8671">MVQRGSLNQWYEVDDLTDFWGEYDSLTNISVASLPAGHYRIKVTVPMDDGSVTSADYAQLTQAFTIKSDRTIVDIRP</sequence>
<proteinExistence type="predicted"/>
<reference evidence="1 2" key="1">
    <citation type="submission" date="2024-02" db="EMBL/GenBank/DDBJ databases">
        <title>Seven novel Bacillus-like species.</title>
        <authorList>
            <person name="Liu G."/>
        </authorList>
    </citation>
    <scope>NUCLEOTIDE SEQUENCE [LARGE SCALE GENOMIC DNA]</scope>
    <source>
        <strain evidence="1 2">FJAT-52991</strain>
    </source>
</reference>
<dbReference type="EMBL" id="CP147404">
    <property type="protein sequence ID" value="WXB92519.1"/>
    <property type="molecule type" value="Genomic_DNA"/>
</dbReference>
<dbReference type="Proteomes" id="UP001387364">
    <property type="component" value="Chromosome"/>
</dbReference>
<organism evidence="1 2">
    <name type="scientific">Bacillus kandeliae</name>
    <dbReference type="NCBI Taxonomy" id="3129297"/>
    <lineage>
        <taxon>Bacteria</taxon>
        <taxon>Bacillati</taxon>
        <taxon>Bacillota</taxon>
        <taxon>Bacilli</taxon>
        <taxon>Bacillales</taxon>
        <taxon>Bacillaceae</taxon>
        <taxon>Bacillus</taxon>
    </lineage>
</organism>
<dbReference type="RefSeq" id="WP_338751100.1">
    <property type="nucleotide sequence ID" value="NZ_CP147404.1"/>
</dbReference>
<evidence type="ECO:0000313" key="1">
    <source>
        <dbReference type="EMBL" id="WXB92519.1"/>
    </source>
</evidence>